<protein>
    <submittedName>
        <fullName evidence="1">Uncharacterized protein</fullName>
    </submittedName>
</protein>
<reference evidence="1" key="1">
    <citation type="submission" date="2018-05" db="EMBL/GenBank/DDBJ databases">
        <authorList>
            <person name="Lanie J.A."/>
            <person name="Ng W.-L."/>
            <person name="Kazmierczak K.M."/>
            <person name="Andrzejewski T.M."/>
            <person name="Davidsen T.M."/>
            <person name="Wayne K.J."/>
            <person name="Tettelin H."/>
            <person name="Glass J.I."/>
            <person name="Rusch D."/>
            <person name="Podicherti R."/>
            <person name="Tsui H.-C.T."/>
            <person name="Winkler M.E."/>
        </authorList>
    </citation>
    <scope>NUCLEOTIDE SEQUENCE</scope>
</reference>
<sequence>MSIELTYDSLVVINASIDNYADMIENTEDLNNLKKEVNKFFINVDEILKNNLSFSVPKIYDLVEFEKGITMFNEESNNYGLSKIKDRVFGEIEKCWDENELNYYDGKYAEGFRKCDIEEGDTDYDYPLTIADDWSWIAIYVETDELLTGLVDVLNKARADYKPQVYF</sequence>
<dbReference type="EMBL" id="UINC01054146">
    <property type="protein sequence ID" value="SVB71502.1"/>
    <property type="molecule type" value="Genomic_DNA"/>
</dbReference>
<evidence type="ECO:0000313" key="1">
    <source>
        <dbReference type="EMBL" id="SVB71502.1"/>
    </source>
</evidence>
<dbReference type="AlphaFoldDB" id="A0A382G9I1"/>
<name>A0A382G9I1_9ZZZZ</name>
<accession>A0A382G9I1</accession>
<proteinExistence type="predicted"/>
<feature type="non-terminal residue" evidence="1">
    <location>
        <position position="167"/>
    </location>
</feature>
<organism evidence="1">
    <name type="scientific">marine metagenome</name>
    <dbReference type="NCBI Taxonomy" id="408172"/>
    <lineage>
        <taxon>unclassified sequences</taxon>
        <taxon>metagenomes</taxon>
        <taxon>ecological metagenomes</taxon>
    </lineage>
</organism>
<gene>
    <name evidence="1" type="ORF">METZ01_LOCUS224356</name>
</gene>